<protein>
    <submittedName>
        <fullName evidence="1">14475_t:CDS:1</fullName>
    </submittedName>
</protein>
<name>A0A9N9ICI8_9GLOM</name>
<gene>
    <name evidence="1" type="ORF">RFULGI_LOCUS12053</name>
</gene>
<evidence type="ECO:0000313" key="1">
    <source>
        <dbReference type="EMBL" id="CAG8729915.1"/>
    </source>
</evidence>
<evidence type="ECO:0000313" key="2">
    <source>
        <dbReference type="Proteomes" id="UP000789396"/>
    </source>
</evidence>
<proteinExistence type="predicted"/>
<sequence length="72" mass="8544">FLFETKNQNEQEYRECVLNFPYRFLAILGGEVAFSTYCQKFVTNLEWQRRVAGHTKITNLNNQIARINQKIS</sequence>
<dbReference type="EMBL" id="CAJVPZ010027952">
    <property type="protein sequence ID" value="CAG8729915.1"/>
    <property type="molecule type" value="Genomic_DNA"/>
</dbReference>
<keyword evidence="2" id="KW-1185">Reference proteome</keyword>
<reference evidence="1" key="1">
    <citation type="submission" date="2021-06" db="EMBL/GenBank/DDBJ databases">
        <authorList>
            <person name="Kallberg Y."/>
            <person name="Tangrot J."/>
            <person name="Rosling A."/>
        </authorList>
    </citation>
    <scope>NUCLEOTIDE SEQUENCE</scope>
    <source>
        <strain evidence="1">IN212</strain>
    </source>
</reference>
<dbReference type="Proteomes" id="UP000789396">
    <property type="component" value="Unassembled WGS sequence"/>
</dbReference>
<comment type="caution">
    <text evidence="1">The sequence shown here is derived from an EMBL/GenBank/DDBJ whole genome shotgun (WGS) entry which is preliminary data.</text>
</comment>
<dbReference type="AlphaFoldDB" id="A0A9N9ICI8"/>
<accession>A0A9N9ICI8</accession>
<feature type="non-terminal residue" evidence="1">
    <location>
        <position position="72"/>
    </location>
</feature>
<organism evidence="1 2">
    <name type="scientific">Racocetra fulgida</name>
    <dbReference type="NCBI Taxonomy" id="60492"/>
    <lineage>
        <taxon>Eukaryota</taxon>
        <taxon>Fungi</taxon>
        <taxon>Fungi incertae sedis</taxon>
        <taxon>Mucoromycota</taxon>
        <taxon>Glomeromycotina</taxon>
        <taxon>Glomeromycetes</taxon>
        <taxon>Diversisporales</taxon>
        <taxon>Gigasporaceae</taxon>
        <taxon>Racocetra</taxon>
    </lineage>
</organism>